<feature type="domain" description="Alpha-D-phosphohexomutase alpha/beta/alpha" evidence="12">
    <location>
        <begin position="263"/>
        <end position="371"/>
    </location>
</feature>
<keyword evidence="5 6" id="KW-0413">Isomerase</keyword>
<feature type="binding site" evidence="6">
    <location>
        <position position="246"/>
    </location>
    <ligand>
        <name>Mg(2+)</name>
        <dbReference type="ChEBI" id="CHEBI:18420"/>
    </ligand>
</feature>
<feature type="binding site" evidence="6">
    <location>
        <position position="248"/>
    </location>
    <ligand>
        <name>Mg(2+)</name>
        <dbReference type="ChEBI" id="CHEBI:18420"/>
    </ligand>
</feature>
<evidence type="ECO:0000256" key="8">
    <source>
        <dbReference type="RuleBase" id="RU004327"/>
    </source>
</evidence>
<feature type="modified residue" description="Phosphoserine" evidence="6">
    <location>
        <position position="102"/>
    </location>
</feature>
<feature type="domain" description="Alpha-D-phosphohexomutase alpha/beta/alpha" evidence="11">
    <location>
        <begin position="163"/>
        <end position="259"/>
    </location>
</feature>
<evidence type="ECO:0000256" key="2">
    <source>
        <dbReference type="ARBA" id="ARBA00022553"/>
    </source>
</evidence>
<evidence type="ECO:0000259" key="11">
    <source>
        <dbReference type="Pfam" id="PF02879"/>
    </source>
</evidence>
<dbReference type="Pfam" id="PF00408">
    <property type="entry name" value="PGM_PMM_IV"/>
    <property type="match status" value="1"/>
</dbReference>
<evidence type="ECO:0000256" key="6">
    <source>
        <dbReference type="HAMAP-Rule" id="MF_01554"/>
    </source>
</evidence>
<dbReference type="GO" id="GO:0008966">
    <property type="term" value="F:phosphoglucosamine mutase activity"/>
    <property type="evidence" value="ECO:0007669"/>
    <property type="project" value="UniProtKB-EC"/>
</dbReference>
<comment type="function">
    <text evidence="6 8">Catalyzes the conversion of glucosamine-6-phosphate to glucosamine-1-phosphate.</text>
</comment>
<dbReference type="PANTHER" id="PTHR42946:SF1">
    <property type="entry name" value="PHOSPHOGLUCOMUTASE (ALPHA-D-GLUCOSE-1,6-BISPHOSPHATE-DEPENDENT)"/>
    <property type="match status" value="1"/>
</dbReference>
<dbReference type="InterPro" id="IPR050060">
    <property type="entry name" value="Phosphoglucosamine_mutase"/>
</dbReference>
<feature type="binding site" description="via phosphate group" evidence="6">
    <location>
        <position position="102"/>
    </location>
    <ligand>
        <name>Mg(2+)</name>
        <dbReference type="ChEBI" id="CHEBI:18420"/>
    </ligand>
</feature>
<dbReference type="InterPro" id="IPR006352">
    <property type="entry name" value="GlmM_bact"/>
</dbReference>
<comment type="similarity">
    <text evidence="1 6 7">Belongs to the phosphohexose mutase family.</text>
</comment>
<dbReference type="RefSeq" id="WP_211422394.1">
    <property type="nucleotide sequence ID" value="NZ_CP072642.1"/>
</dbReference>
<evidence type="ECO:0000256" key="3">
    <source>
        <dbReference type="ARBA" id="ARBA00022723"/>
    </source>
</evidence>
<dbReference type="InterPro" id="IPR036900">
    <property type="entry name" value="A-D-PHexomutase_C_sf"/>
</dbReference>
<dbReference type="HAMAP" id="MF_01554_B">
    <property type="entry name" value="GlmM_B"/>
    <property type="match status" value="1"/>
</dbReference>
<dbReference type="SUPFAM" id="SSF53738">
    <property type="entry name" value="Phosphoglucomutase, first 3 domains"/>
    <property type="match status" value="3"/>
</dbReference>
<evidence type="ECO:0000313" key="13">
    <source>
        <dbReference type="EMBL" id="QUV94075.1"/>
    </source>
</evidence>
<feature type="binding site" evidence="6">
    <location>
        <position position="250"/>
    </location>
    <ligand>
        <name>Mg(2+)</name>
        <dbReference type="ChEBI" id="CHEBI:18420"/>
    </ligand>
</feature>
<evidence type="ECO:0000256" key="4">
    <source>
        <dbReference type="ARBA" id="ARBA00022842"/>
    </source>
</evidence>
<sequence length="457" mass="47658">MGRFFGTDGIRGRAGEFPLQPEALTVIGATLSQVLAARTGQTPRLVIGGDTRESSPWIAAAVAQGIAQAGGTVSCAGIIPTPGIAYLTRAEGFDAGIVISASHNPFHDNGIKFFLASGEKTDDALETAIEAALENLSPAPAQTEAPGSAPASLWEDPTHALSYLEFLTQHIGADLDLSGWSIAVDCANGAAAPYANIMLQALGAKTFVTGAAANGRNINDGCGTIHIQHVAEVTRAAGAQLGIAFDGDADRCLFVDEQGEVVDGDAILYAMATDADARGELTPRCVVATVMSNLGLELALRERGIDLIRTPVGDRAVLAAMLEHGALLGGEQSGHIIFARQSLAGDGLLTALNVLRLLVERQCSLREAVRGLTRFPQTLVNVPVREKRPFETLPRVAATVREVEAQLAGRGRLLLRYSGTENLARVMLEAANGIDIGTLAAQVAAAIERDLGNGHPG</sequence>
<evidence type="ECO:0000256" key="1">
    <source>
        <dbReference type="ARBA" id="ARBA00010231"/>
    </source>
</evidence>
<reference evidence="13 14" key="1">
    <citation type="submission" date="2021-03" db="EMBL/GenBank/DDBJ databases">
        <title>Genomic and phenotypic characterization of Chloracidobacterium isolates provides evidence for multiple species.</title>
        <authorList>
            <person name="Saini M.K."/>
            <person name="Costas A.M.G."/>
            <person name="Tank M."/>
            <person name="Bryant D.A."/>
        </authorList>
    </citation>
    <scope>NUCLEOTIDE SEQUENCE [LARGE SCALE GENOMIC DNA]</scope>
    <source>
        <strain evidence="13 14">N</strain>
    </source>
</reference>
<evidence type="ECO:0000259" key="10">
    <source>
        <dbReference type="Pfam" id="PF02878"/>
    </source>
</evidence>
<evidence type="ECO:0000256" key="5">
    <source>
        <dbReference type="ARBA" id="ARBA00023235"/>
    </source>
</evidence>
<feature type="domain" description="Alpha-D-phosphohexomutase C-terminal" evidence="9">
    <location>
        <begin position="379"/>
        <end position="445"/>
    </location>
</feature>
<dbReference type="Gene3D" id="3.30.310.50">
    <property type="entry name" value="Alpha-D-phosphohexomutase, C-terminal domain"/>
    <property type="match status" value="1"/>
</dbReference>
<keyword evidence="4 6" id="KW-0460">Magnesium</keyword>
<comment type="PTM">
    <text evidence="6">Activated by phosphorylation.</text>
</comment>
<name>A0ABX8AZD8_9BACT</name>
<dbReference type="SUPFAM" id="SSF55957">
    <property type="entry name" value="Phosphoglucomutase, C-terminal domain"/>
    <property type="match status" value="1"/>
</dbReference>
<dbReference type="PANTHER" id="PTHR42946">
    <property type="entry name" value="PHOSPHOHEXOSE MUTASE"/>
    <property type="match status" value="1"/>
</dbReference>
<accession>A0ABX8AZD8</accession>
<proteinExistence type="inferred from homology"/>
<dbReference type="InterPro" id="IPR005846">
    <property type="entry name" value="A-D-PHexomutase_a/b/a-III"/>
</dbReference>
<dbReference type="Pfam" id="PF02878">
    <property type="entry name" value="PGM_PMM_I"/>
    <property type="match status" value="1"/>
</dbReference>
<dbReference type="Pfam" id="PF02880">
    <property type="entry name" value="PGM_PMM_III"/>
    <property type="match status" value="1"/>
</dbReference>
<feature type="active site" description="Phosphoserine intermediate" evidence="6">
    <location>
        <position position="102"/>
    </location>
</feature>
<dbReference type="InterPro" id="IPR005844">
    <property type="entry name" value="A-D-PHexomutase_a/b/a-I"/>
</dbReference>
<dbReference type="Pfam" id="PF02879">
    <property type="entry name" value="PGM_PMM_II"/>
    <property type="match status" value="1"/>
</dbReference>
<gene>
    <name evidence="6 13" type="primary">glmM</name>
    <name evidence="13" type="ORF">J8C05_01025</name>
</gene>
<dbReference type="CDD" id="cd05802">
    <property type="entry name" value="GlmM"/>
    <property type="match status" value="1"/>
</dbReference>
<comment type="cofactor">
    <cofactor evidence="6">
        <name>Mg(2+)</name>
        <dbReference type="ChEBI" id="CHEBI:18420"/>
    </cofactor>
    <text evidence="6">Binds 1 Mg(2+) ion per subunit.</text>
</comment>
<dbReference type="InterPro" id="IPR005843">
    <property type="entry name" value="A-D-PHexomutase_C"/>
</dbReference>
<dbReference type="Proteomes" id="UP000677668">
    <property type="component" value="Chromosome 1"/>
</dbReference>
<dbReference type="PROSITE" id="PS00710">
    <property type="entry name" value="PGM_PMM"/>
    <property type="match status" value="1"/>
</dbReference>
<evidence type="ECO:0000259" key="12">
    <source>
        <dbReference type="Pfam" id="PF02880"/>
    </source>
</evidence>
<dbReference type="EC" id="5.4.2.10" evidence="6 8"/>
<dbReference type="EMBL" id="CP072642">
    <property type="protein sequence ID" value="QUV94075.1"/>
    <property type="molecule type" value="Genomic_DNA"/>
</dbReference>
<comment type="catalytic activity">
    <reaction evidence="6 8">
        <text>alpha-D-glucosamine 1-phosphate = D-glucosamine 6-phosphate</text>
        <dbReference type="Rhea" id="RHEA:23424"/>
        <dbReference type="ChEBI" id="CHEBI:58516"/>
        <dbReference type="ChEBI" id="CHEBI:58725"/>
        <dbReference type="EC" id="5.4.2.10"/>
    </reaction>
</comment>
<feature type="domain" description="Alpha-D-phosphohexomutase alpha/beta/alpha" evidence="10">
    <location>
        <begin position="4"/>
        <end position="136"/>
    </location>
</feature>
<protein>
    <recommendedName>
        <fullName evidence="6 8">Phosphoglucosamine mutase</fullName>
        <ecNumber evidence="6 8">5.4.2.10</ecNumber>
    </recommendedName>
</protein>
<dbReference type="PRINTS" id="PR00509">
    <property type="entry name" value="PGMPMM"/>
</dbReference>
<dbReference type="Gene3D" id="3.40.120.10">
    <property type="entry name" value="Alpha-D-Glucose-1,6-Bisphosphate, subunit A, domain 3"/>
    <property type="match status" value="3"/>
</dbReference>
<dbReference type="NCBIfam" id="TIGR01455">
    <property type="entry name" value="glmM"/>
    <property type="match status" value="1"/>
</dbReference>
<evidence type="ECO:0000259" key="9">
    <source>
        <dbReference type="Pfam" id="PF00408"/>
    </source>
</evidence>
<dbReference type="InterPro" id="IPR005845">
    <property type="entry name" value="A-D-PHexomutase_a/b/a-II"/>
</dbReference>
<keyword evidence="14" id="KW-1185">Reference proteome</keyword>
<evidence type="ECO:0000256" key="7">
    <source>
        <dbReference type="RuleBase" id="RU004326"/>
    </source>
</evidence>
<dbReference type="InterPro" id="IPR016066">
    <property type="entry name" value="A-D-PHexomutase_CS"/>
</dbReference>
<dbReference type="InterPro" id="IPR005841">
    <property type="entry name" value="Alpha-D-phosphohexomutase_SF"/>
</dbReference>
<organism evidence="13 14">
    <name type="scientific">Chloracidobacterium sp. N</name>
    <dbReference type="NCBI Taxonomy" id="2821540"/>
    <lineage>
        <taxon>Bacteria</taxon>
        <taxon>Pseudomonadati</taxon>
        <taxon>Acidobacteriota</taxon>
        <taxon>Terriglobia</taxon>
        <taxon>Terriglobales</taxon>
        <taxon>Acidobacteriaceae</taxon>
        <taxon>Chloracidobacterium</taxon>
        <taxon>Chloracidobacterium aggregatum</taxon>
    </lineage>
</organism>
<keyword evidence="2 6" id="KW-0597">Phosphoprotein</keyword>
<evidence type="ECO:0000313" key="14">
    <source>
        <dbReference type="Proteomes" id="UP000677668"/>
    </source>
</evidence>
<keyword evidence="3 6" id="KW-0479">Metal-binding</keyword>
<dbReference type="InterPro" id="IPR016055">
    <property type="entry name" value="A-D-PHexomutase_a/b/a-I/II/III"/>
</dbReference>